<dbReference type="InterPro" id="IPR014030">
    <property type="entry name" value="Ketoacyl_synth_N"/>
</dbReference>
<dbReference type="Proteomes" id="UP000243498">
    <property type="component" value="Unassembled WGS sequence"/>
</dbReference>
<comment type="caution">
    <text evidence="4">The sequence shown here is derived from an EMBL/GenBank/DDBJ whole genome shotgun (WGS) entry which is preliminary data.</text>
</comment>
<dbReference type="GO" id="GO:0004312">
    <property type="term" value="F:fatty acid synthase activity"/>
    <property type="evidence" value="ECO:0007669"/>
    <property type="project" value="TreeGrafter"/>
</dbReference>
<evidence type="ECO:0000313" key="5">
    <source>
        <dbReference type="Proteomes" id="UP000243498"/>
    </source>
</evidence>
<feature type="domain" description="Beta-ketoacyl synthase-like N-terminal" evidence="3">
    <location>
        <begin position="2"/>
        <end position="76"/>
    </location>
</feature>
<dbReference type="InterPro" id="IPR016039">
    <property type="entry name" value="Thiolase-like"/>
</dbReference>
<proteinExistence type="predicted"/>
<dbReference type="PANTHER" id="PTHR43775">
    <property type="entry name" value="FATTY ACID SYNTHASE"/>
    <property type="match status" value="1"/>
</dbReference>
<keyword evidence="2" id="KW-0597">Phosphoprotein</keyword>
<reference evidence="4 5" key="1">
    <citation type="journal article" date="2016" name="Genome Biol. Evol.">
        <title>Divergent and convergent evolution of fungal pathogenicity.</title>
        <authorList>
            <person name="Shang Y."/>
            <person name="Xiao G."/>
            <person name="Zheng P."/>
            <person name="Cen K."/>
            <person name="Zhan S."/>
            <person name="Wang C."/>
        </authorList>
    </citation>
    <scope>NUCLEOTIDE SEQUENCE [LARGE SCALE GENOMIC DNA]</scope>
    <source>
        <strain evidence="4 5">RCEF 4871</strain>
    </source>
</reference>
<dbReference type="SUPFAM" id="SSF53901">
    <property type="entry name" value="Thiolase-like"/>
    <property type="match status" value="1"/>
</dbReference>
<organism evidence="4 5">
    <name type="scientific">Metarhizium rileyi (strain RCEF 4871)</name>
    <name type="common">Nomuraea rileyi</name>
    <dbReference type="NCBI Taxonomy" id="1649241"/>
    <lineage>
        <taxon>Eukaryota</taxon>
        <taxon>Fungi</taxon>
        <taxon>Dikarya</taxon>
        <taxon>Ascomycota</taxon>
        <taxon>Pezizomycotina</taxon>
        <taxon>Sordariomycetes</taxon>
        <taxon>Hypocreomycetidae</taxon>
        <taxon>Hypocreales</taxon>
        <taxon>Clavicipitaceae</taxon>
        <taxon>Metarhizium</taxon>
    </lineage>
</organism>
<evidence type="ECO:0000259" key="3">
    <source>
        <dbReference type="Pfam" id="PF00109"/>
    </source>
</evidence>
<dbReference type="OrthoDB" id="329835at2759"/>
<dbReference type="EMBL" id="AZHC01000012">
    <property type="protein sequence ID" value="OAA43304.1"/>
    <property type="molecule type" value="Genomic_DNA"/>
</dbReference>
<dbReference type="InterPro" id="IPR050091">
    <property type="entry name" value="PKS_NRPS_Biosynth_Enz"/>
</dbReference>
<keyword evidence="5" id="KW-1185">Reference proteome</keyword>
<evidence type="ECO:0000256" key="1">
    <source>
        <dbReference type="ARBA" id="ARBA00022450"/>
    </source>
</evidence>
<dbReference type="GO" id="GO:0044550">
    <property type="term" value="P:secondary metabolite biosynthetic process"/>
    <property type="evidence" value="ECO:0007669"/>
    <property type="project" value="TreeGrafter"/>
</dbReference>
<dbReference type="PANTHER" id="PTHR43775:SF37">
    <property type="entry name" value="SI:DKEY-61P9.11"/>
    <property type="match status" value="1"/>
</dbReference>
<dbReference type="Pfam" id="PF00109">
    <property type="entry name" value="ketoacyl-synt"/>
    <property type="match status" value="1"/>
</dbReference>
<dbReference type="GO" id="GO:0006633">
    <property type="term" value="P:fatty acid biosynthetic process"/>
    <property type="evidence" value="ECO:0007669"/>
    <property type="project" value="TreeGrafter"/>
</dbReference>
<protein>
    <submittedName>
        <fullName evidence="4">Polyketide synthase</fullName>
    </submittedName>
</protein>
<dbReference type="Gene3D" id="3.40.47.10">
    <property type="match status" value="1"/>
</dbReference>
<sequence length="76" mass="8396">MAPGANSPSGLWQNIVEQRDVQQKMPADRLKVDSFFHPEPTHKGTDIGNFDAGFFGISGKEAEAMDPQQRLLLEVV</sequence>
<dbReference type="STRING" id="1081105.A0A167E4N1"/>
<dbReference type="AlphaFoldDB" id="A0A167E4N1"/>
<evidence type="ECO:0000256" key="2">
    <source>
        <dbReference type="ARBA" id="ARBA00022553"/>
    </source>
</evidence>
<evidence type="ECO:0000313" key="4">
    <source>
        <dbReference type="EMBL" id="OAA43304.1"/>
    </source>
</evidence>
<name>A0A167E4N1_METRR</name>
<keyword evidence="1" id="KW-0596">Phosphopantetheine</keyword>
<gene>
    <name evidence="4" type="ORF">NOR_04671</name>
</gene>
<accession>A0A167E4N1</accession>
<dbReference type="OMA" id="HDPICIV"/>